<evidence type="ECO:0000313" key="3">
    <source>
        <dbReference type="Proteomes" id="UP001642464"/>
    </source>
</evidence>
<evidence type="ECO:0000313" key="2">
    <source>
        <dbReference type="EMBL" id="CAK9026036.1"/>
    </source>
</evidence>
<feature type="compositionally biased region" description="Polar residues" evidence="1">
    <location>
        <begin position="1"/>
        <end position="15"/>
    </location>
</feature>
<sequence length="448" mass="49725">MKTQQPVKEIASSQMKPEPLPLPQPEASAEEGAKMKPEPKLQEVVEELVPLPQPEAATQQAVQSTEDSKSLPLPQPEAATQQAVQSTEDSTSLPLPEREAVMWGIVGELKRHFGSTWPEEAVVLDFSQTERLDLVSLQGCPKLIVVLLYTADHQALMVIRACEWEALLLDGKWDSDLERAADRACKGVMKAYRRMYPKLDLYMRTMLPSGLPAQQDNWSCGHRMVLLLAALLDDGLADEFNSGWASPITSFKIHPAVVSDEELHHLCGADVGAKEDPVTLASRSKQEKRFKTEPVAFPTKKPVVQSAEEHGSPCVQKRAASPKLKRKLEEDPVDPKAADFESALVAMAEQAIEERESKKEARAKAAFSKSVIKACGLTFNSFQVRHLKMFPRGLPKRHWNDFLFGIAGDSDVTCRVCMGLVEEFNVGAAKDQAMQERENNIRRAAPER</sequence>
<feature type="region of interest" description="Disordered" evidence="1">
    <location>
        <begin position="305"/>
        <end position="332"/>
    </location>
</feature>
<organism evidence="2 3">
    <name type="scientific">Durusdinium trenchii</name>
    <dbReference type="NCBI Taxonomy" id="1381693"/>
    <lineage>
        <taxon>Eukaryota</taxon>
        <taxon>Sar</taxon>
        <taxon>Alveolata</taxon>
        <taxon>Dinophyceae</taxon>
        <taxon>Suessiales</taxon>
        <taxon>Symbiodiniaceae</taxon>
        <taxon>Durusdinium</taxon>
    </lineage>
</organism>
<comment type="caution">
    <text evidence="2">The sequence shown here is derived from an EMBL/GenBank/DDBJ whole genome shotgun (WGS) entry which is preliminary data.</text>
</comment>
<name>A0ABP0KGT7_9DINO</name>
<evidence type="ECO:0000256" key="1">
    <source>
        <dbReference type="SAM" id="MobiDB-lite"/>
    </source>
</evidence>
<accession>A0ABP0KGT7</accession>
<dbReference type="Proteomes" id="UP001642464">
    <property type="component" value="Unassembled WGS sequence"/>
</dbReference>
<gene>
    <name evidence="2" type="ORF">SCF082_LOCUS17330</name>
</gene>
<keyword evidence="3" id="KW-1185">Reference proteome</keyword>
<dbReference type="EMBL" id="CAXAMM010011414">
    <property type="protein sequence ID" value="CAK9026036.1"/>
    <property type="molecule type" value="Genomic_DNA"/>
</dbReference>
<feature type="non-terminal residue" evidence="2">
    <location>
        <position position="448"/>
    </location>
</feature>
<proteinExistence type="predicted"/>
<reference evidence="2 3" key="1">
    <citation type="submission" date="2024-02" db="EMBL/GenBank/DDBJ databases">
        <authorList>
            <person name="Chen Y."/>
            <person name="Shah S."/>
            <person name="Dougan E. K."/>
            <person name="Thang M."/>
            <person name="Chan C."/>
        </authorList>
    </citation>
    <scope>NUCLEOTIDE SEQUENCE [LARGE SCALE GENOMIC DNA]</scope>
</reference>
<feature type="compositionally biased region" description="Polar residues" evidence="1">
    <location>
        <begin position="56"/>
        <end position="65"/>
    </location>
</feature>
<feature type="compositionally biased region" description="Polar residues" evidence="1">
    <location>
        <begin position="78"/>
        <end position="93"/>
    </location>
</feature>
<protein>
    <submittedName>
        <fullName evidence="2">Myeloid leukemia factor</fullName>
    </submittedName>
</protein>
<feature type="compositionally biased region" description="Basic and acidic residues" evidence="1">
    <location>
        <begin position="31"/>
        <end position="43"/>
    </location>
</feature>
<feature type="region of interest" description="Disordered" evidence="1">
    <location>
        <begin position="1"/>
        <end position="93"/>
    </location>
</feature>